<organism evidence="2 3">
    <name type="scientific">Chaetoceros tenuissimus</name>
    <dbReference type="NCBI Taxonomy" id="426638"/>
    <lineage>
        <taxon>Eukaryota</taxon>
        <taxon>Sar</taxon>
        <taxon>Stramenopiles</taxon>
        <taxon>Ochrophyta</taxon>
        <taxon>Bacillariophyta</taxon>
        <taxon>Coscinodiscophyceae</taxon>
        <taxon>Chaetocerotophycidae</taxon>
        <taxon>Chaetocerotales</taxon>
        <taxon>Chaetocerotaceae</taxon>
        <taxon>Chaetoceros</taxon>
    </lineage>
</organism>
<feature type="region of interest" description="Disordered" evidence="1">
    <location>
        <begin position="548"/>
        <end position="569"/>
    </location>
</feature>
<gene>
    <name evidence="2" type="ORF">CTEN210_01075</name>
</gene>
<dbReference type="SUPFAM" id="SSF53098">
    <property type="entry name" value="Ribonuclease H-like"/>
    <property type="match status" value="1"/>
</dbReference>
<dbReference type="AlphaFoldDB" id="A0AAD3CGW7"/>
<feature type="region of interest" description="Disordered" evidence="1">
    <location>
        <begin position="655"/>
        <end position="676"/>
    </location>
</feature>
<protein>
    <submittedName>
        <fullName evidence="2">Uncharacterized protein</fullName>
    </submittedName>
</protein>
<evidence type="ECO:0000313" key="3">
    <source>
        <dbReference type="Proteomes" id="UP001054902"/>
    </source>
</evidence>
<comment type="caution">
    <text evidence="2">The sequence shown here is derived from an EMBL/GenBank/DDBJ whole genome shotgun (WGS) entry which is preliminary data.</text>
</comment>
<proteinExistence type="predicted"/>
<dbReference type="InterPro" id="IPR012337">
    <property type="entry name" value="RNaseH-like_sf"/>
</dbReference>
<keyword evidence="3" id="KW-1185">Reference proteome</keyword>
<name>A0AAD3CGW7_9STRA</name>
<evidence type="ECO:0000256" key="1">
    <source>
        <dbReference type="SAM" id="MobiDB-lite"/>
    </source>
</evidence>
<sequence>MSQQLSTSKRSKKRKSSSSSSIHRSVEQTVRQKTTQSLLFSPSIRPHVGSESLSVQEKWNLLGFKNYQKDVVNQIMQVNSEKVTEEGKLKPTWKHTCVCPNEFCSLKQKEKVYPNWSNPYSHLTTCYGGENALYDIVSNLQNNTGNRSDFDLSALTQTEKDLCGWLEFLMEKNHPISAVEDKAYRKFSKYQTHFSEARVKKTLGCLNERIEKKISAEMKEAGRGALMYDEWTKNGYHYVGLYAVYMRLVKAVVEGKEIQELVPEIVLLSVAPMHNYVDEDDDDVIAADFNAELHAKHFRAVLDQFYDINIDDWCMCVIADNTSTNRKTARLLGLPHIGCLNHLLNLDINDWVKEDASLSELVEHLRKVMKEAKNLKNIGRLREFTHLAPYLNNATRWSGIRIMIERFLKIREALRQVAEDERTELQVDTSAAFADRCTKYLNYMVEIDSVTKKLQERCLPFCDGRIMLDDIASRVDRHNNGPNANHTKKFYGCNFEARRTKLEDCPEQHKRLHPDADFERGVFKIQTKRINELTADERQACARLLVQREGEESDEEEESSNDSDSDDGAIATLQRQRERLGRQDDLPEYGDLSFILGSAAEVERLWSHAKHILTDERMGMMHPINFEAVLYVKMNRRFWDIVDVAHADKQRIREEAAANRAEANGNSSEDNESDDE</sequence>
<feature type="compositionally biased region" description="Acidic residues" evidence="1">
    <location>
        <begin position="551"/>
        <end position="567"/>
    </location>
</feature>
<reference evidence="2 3" key="1">
    <citation type="journal article" date="2021" name="Sci. Rep.">
        <title>The genome of the diatom Chaetoceros tenuissimus carries an ancient integrated fragment of an extant virus.</title>
        <authorList>
            <person name="Hongo Y."/>
            <person name="Kimura K."/>
            <person name="Takaki Y."/>
            <person name="Yoshida Y."/>
            <person name="Baba S."/>
            <person name="Kobayashi G."/>
            <person name="Nagasaki K."/>
            <person name="Hano T."/>
            <person name="Tomaru Y."/>
        </authorList>
    </citation>
    <scope>NUCLEOTIDE SEQUENCE [LARGE SCALE GENOMIC DNA]</scope>
    <source>
        <strain evidence="2 3">NIES-3715</strain>
    </source>
</reference>
<dbReference type="EMBL" id="BLLK01000020">
    <property type="protein sequence ID" value="GFH44601.1"/>
    <property type="molecule type" value="Genomic_DNA"/>
</dbReference>
<accession>A0AAD3CGW7</accession>
<evidence type="ECO:0000313" key="2">
    <source>
        <dbReference type="EMBL" id="GFH44601.1"/>
    </source>
</evidence>
<dbReference type="PANTHER" id="PTHR40866:SF1">
    <property type="entry name" value="BED-TYPE DOMAIN-CONTAINING PROTEIN"/>
    <property type="match status" value="1"/>
</dbReference>
<feature type="region of interest" description="Disordered" evidence="1">
    <location>
        <begin position="1"/>
        <end position="30"/>
    </location>
</feature>
<dbReference type="PANTHER" id="PTHR40866">
    <property type="entry name" value="BED-TYPE DOMAIN-CONTAINING PROTEIN"/>
    <property type="match status" value="1"/>
</dbReference>
<dbReference type="Proteomes" id="UP001054902">
    <property type="component" value="Unassembled WGS sequence"/>
</dbReference>